<evidence type="ECO:0000313" key="10">
    <source>
        <dbReference type="Proteomes" id="UP001165492"/>
    </source>
</evidence>
<keyword evidence="7 8" id="KW-0472">Membrane</keyword>
<reference evidence="9" key="1">
    <citation type="submission" date="2021-11" db="EMBL/GenBank/DDBJ databases">
        <title>Description of a new species Pelosinus isolated from the bottom sediments of Lake Baikal.</title>
        <authorList>
            <person name="Zakharyuk A."/>
        </authorList>
    </citation>
    <scope>NUCLEOTIDE SEQUENCE</scope>
    <source>
        <strain evidence="9">Bkl1</strain>
    </source>
</reference>
<comment type="similarity">
    <text evidence="2">Belongs to the CcmB/CycW/HelB family.</text>
</comment>
<dbReference type="RefSeq" id="WP_229534230.1">
    <property type="nucleotide sequence ID" value="NZ_JAJHJB010000005.1"/>
</dbReference>
<dbReference type="EMBL" id="JAJHJB010000005">
    <property type="protein sequence ID" value="MCC5464818.1"/>
    <property type="molecule type" value="Genomic_DNA"/>
</dbReference>
<name>A0ABS8HNP3_9FIRM</name>
<evidence type="ECO:0000313" key="9">
    <source>
        <dbReference type="EMBL" id="MCC5464818.1"/>
    </source>
</evidence>
<comment type="subcellular location">
    <subcellularLocation>
        <location evidence="1">Membrane</location>
        <topology evidence="1">Multi-pass membrane protein</topology>
    </subcellularLocation>
</comment>
<feature type="transmembrane region" description="Helical" evidence="8">
    <location>
        <begin position="165"/>
        <end position="181"/>
    </location>
</feature>
<dbReference type="PANTHER" id="PTHR30070">
    <property type="entry name" value="HEME EXPORTER PROTEIN B"/>
    <property type="match status" value="1"/>
</dbReference>
<sequence>MPTIRLNLLNCIWAIMMKDGLCEFRTRYAVSALFMFALTSLASISMSIGAASLPADLTAALLWVLLFFCAMAGLSRVFVQEEESGTIIALQIYGSGQAVLFGKLLFNIIMLLALTMLIIPLFIIFLNVDIYHWPIFIVALILGDIGIAAASTITAAMVAKTQGKNALFTVLTFPILLPQFLSSISATAKILMNVKPDISDILFMAAYNVVLMIASSILFDYLWYD</sequence>
<dbReference type="Proteomes" id="UP001165492">
    <property type="component" value="Unassembled WGS sequence"/>
</dbReference>
<organism evidence="9 10">
    <name type="scientific">Pelosinus baikalensis</name>
    <dbReference type="NCBI Taxonomy" id="2892015"/>
    <lineage>
        <taxon>Bacteria</taxon>
        <taxon>Bacillati</taxon>
        <taxon>Bacillota</taxon>
        <taxon>Negativicutes</taxon>
        <taxon>Selenomonadales</taxon>
        <taxon>Sporomusaceae</taxon>
        <taxon>Pelosinus</taxon>
    </lineage>
</organism>
<evidence type="ECO:0000256" key="8">
    <source>
        <dbReference type="SAM" id="Phobius"/>
    </source>
</evidence>
<gene>
    <name evidence="9" type="ORF">LMF89_05465</name>
</gene>
<dbReference type="InterPro" id="IPR003544">
    <property type="entry name" value="Cyt_c_biogenesis_CcmB"/>
</dbReference>
<feature type="transmembrane region" description="Helical" evidence="8">
    <location>
        <begin position="60"/>
        <end position="79"/>
    </location>
</feature>
<feature type="transmembrane region" description="Helical" evidence="8">
    <location>
        <begin position="131"/>
        <end position="158"/>
    </location>
</feature>
<dbReference type="Pfam" id="PF03379">
    <property type="entry name" value="CcmB"/>
    <property type="match status" value="1"/>
</dbReference>
<evidence type="ECO:0000256" key="2">
    <source>
        <dbReference type="ARBA" id="ARBA00010544"/>
    </source>
</evidence>
<keyword evidence="5" id="KW-0201">Cytochrome c-type biogenesis</keyword>
<keyword evidence="6 8" id="KW-1133">Transmembrane helix</keyword>
<keyword evidence="10" id="KW-1185">Reference proteome</keyword>
<proteinExistence type="inferred from homology"/>
<dbReference type="PANTHER" id="PTHR30070:SF1">
    <property type="entry name" value="CYTOCHROME C BIOGENESIS B-RELATED"/>
    <property type="match status" value="1"/>
</dbReference>
<keyword evidence="3" id="KW-0813">Transport</keyword>
<evidence type="ECO:0000256" key="4">
    <source>
        <dbReference type="ARBA" id="ARBA00022692"/>
    </source>
</evidence>
<evidence type="ECO:0000256" key="7">
    <source>
        <dbReference type="ARBA" id="ARBA00023136"/>
    </source>
</evidence>
<evidence type="ECO:0000256" key="1">
    <source>
        <dbReference type="ARBA" id="ARBA00004141"/>
    </source>
</evidence>
<evidence type="ECO:0000256" key="3">
    <source>
        <dbReference type="ARBA" id="ARBA00022448"/>
    </source>
</evidence>
<evidence type="ECO:0000256" key="6">
    <source>
        <dbReference type="ARBA" id="ARBA00022989"/>
    </source>
</evidence>
<protein>
    <submittedName>
        <fullName evidence="9">Heme exporter protein CcmB</fullName>
    </submittedName>
</protein>
<evidence type="ECO:0000256" key="5">
    <source>
        <dbReference type="ARBA" id="ARBA00022748"/>
    </source>
</evidence>
<keyword evidence="4 8" id="KW-0812">Transmembrane</keyword>
<feature type="transmembrane region" description="Helical" evidence="8">
    <location>
        <begin position="28"/>
        <end position="48"/>
    </location>
</feature>
<feature type="transmembrane region" description="Helical" evidence="8">
    <location>
        <begin position="100"/>
        <end position="125"/>
    </location>
</feature>
<feature type="transmembrane region" description="Helical" evidence="8">
    <location>
        <begin position="201"/>
        <end position="224"/>
    </location>
</feature>
<accession>A0ABS8HNP3</accession>
<comment type="caution">
    <text evidence="9">The sequence shown here is derived from an EMBL/GenBank/DDBJ whole genome shotgun (WGS) entry which is preliminary data.</text>
</comment>